<sequence>MPDRLESMAAFVRVADLGSFAAAAGHLGVSPQMIAKHVAALESRLGIRLINRTTRRQSLTEFGQRYCDSCRAILADVDDAEAQAMQVRKIARGILRVNAPVTFGTHALMPVMTSYLAQNPEVQAEVVLSDRLVDPVEDGYEAIIRIGAPPESSSFVARTLSPYRLIACASPAYLEQHGTVVVPDDLSRQECLGFSYWSGTLGREWTFRKDEQLFHVPVHGRLRVNDWKGLHQAALLGFGITLGPMAALAGDIAAGRLVQILRDYEGPTRPMHLLHAEDRRMTLKLRCFIDAVLAAFAAKNETEA</sequence>
<dbReference type="Pfam" id="PF03466">
    <property type="entry name" value="LysR_substrate"/>
    <property type="match status" value="1"/>
</dbReference>
<dbReference type="GO" id="GO:0043565">
    <property type="term" value="F:sequence-specific DNA binding"/>
    <property type="evidence" value="ECO:0007669"/>
    <property type="project" value="TreeGrafter"/>
</dbReference>
<evidence type="ECO:0000259" key="5">
    <source>
        <dbReference type="PROSITE" id="PS50931"/>
    </source>
</evidence>
<dbReference type="PANTHER" id="PTHR30537">
    <property type="entry name" value="HTH-TYPE TRANSCRIPTIONAL REGULATOR"/>
    <property type="match status" value="1"/>
</dbReference>
<gene>
    <name evidence="6" type="ORF">HUK84_06235</name>
</gene>
<dbReference type="PANTHER" id="PTHR30537:SF5">
    <property type="entry name" value="HTH-TYPE TRANSCRIPTIONAL ACTIVATOR TTDR-RELATED"/>
    <property type="match status" value="1"/>
</dbReference>
<reference evidence="6 7" key="1">
    <citation type="submission" date="2020-06" db="EMBL/GenBank/DDBJ databases">
        <title>Description of novel acetic acid bacteria.</title>
        <authorList>
            <person name="Sombolestani A."/>
        </authorList>
    </citation>
    <scope>NUCLEOTIDE SEQUENCE [LARGE SCALE GENOMIC DNA]</scope>
    <source>
        <strain evidence="6 7">LMG 31431</strain>
    </source>
</reference>
<dbReference type="InterPro" id="IPR036390">
    <property type="entry name" value="WH_DNA-bd_sf"/>
</dbReference>
<dbReference type="InterPro" id="IPR036388">
    <property type="entry name" value="WH-like_DNA-bd_sf"/>
</dbReference>
<dbReference type="Proteomes" id="UP000534870">
    <property type="component" value="Unassembled WGS sequence"/>
</dbReference>
<evidence type="ECO:0000256" key="3">
    <source>
        <dbReference type="ARBA" id="ARBA00023125"/>
    </source>
</evidence>
<dbReference type="EMBL" id="JABXXP010000070">
    <property type="protein sequence ID" value="NVN10746.1"/>
    <property type="molecule type" value="Genomic_DNA"/>
</dbReference>
<dbReference type="Gene3D" id="3.40.190.290">
    <property type="match status" value="1"/>
</dbReference>
<comment type="caution">
    <text evidence="6">The sequence shown here is derived from an EMBL/GenBank/DDBJ whole genome shotgun (WGS) entry which is preliminary data.</text>
</comment>
<protein>
    <submittedName>
        <fullName evidence="6">LysR family transcriptional regulator</fullName>
    </submittedName>
</protein>
<dbReference type="SUPFAM" id="SSF46785">
    <property type="entry name" value="Winged helix' DNA-binding domain"/>
    <property type="match status" value="1"/>
</dbReference>
<proteinExistence type="inferred from homology"/>
<accession>A0A7Y7IUU5</accession>
<dbReference type="GO" id="GO:0003700">
    <property type="term" value="F:DNA-binding transcription factor activity"/>
    <property type="evidence" value="ECO:0007669"/>
    <property type="project" value="InterPro"/>
</dbReference>
<dbReference type="Pfam" id="PF00126">
    <property type="entry name" value="HTH_1"/>
    <property type="match status" value="1"/>
</dbReference>
<dbReference type="AlphaFoldDB" id="A0A7Y7IUU5"/>
<dbReference type="GO" id="GO:0006351">
    <property type="term" value="P:DNA-templated transcription"/>
    <property type="evidence" value="ECO:0007669"/>
    <property type="project" value="TreeGrafter"/>
</dbReference>
<comment type="similarity">
    <text evidence="1">Belongs to the LysR transcriptional regulatory family.</text>
</comment>
<dbReference type="PROSITE" id="PS50931">
    <property type="entry name" value="HTH_LYSR"/>
    <property type="match status" value="1"/>
</dbReference>
<evidence type="ECO:0000313" key="7">
    <source>
        <dbReference type="Proteomes" id="UP000534870"/>
    </source>
</evidence>
<dbReference type="Gene3D" id="1.10.10.10">
    <property type="entry name" value="Winged helix-like DNA-binding domain superfamily/Winged helix DNA-binding domain"/>
    <property type="match status" value="1"/>
</dbReference>
<keyword evidence="4" id="KW-0804">Transcription</keyword>
<dbReference type="FunFam" id="1.10.10.10:FF:000001">
    <property type="entry name" value="LysR family transcriptional regulator"/>
    <property type="match status" value="1"/>
</dbReference>
<evidence type="ECO:0000256" key="4">
    <source>
        <dbReference type="ARBA" id="ARBA00023163"/>
    </source>
</evidence>
<keyword evidence="3" id="KW-0238">DNA-binding</keyword>
<evidence type="ECO:0000256" key="2">
    <source>
        <dbReference type="ARBA" id="ARBA00023015"/>
    </source>
</evidence>
<organism evidence="6 7">
    <name type="scientific">Nguyenibacter vanlangensis</name>
    <dbReference type="NCBI Taxonomy" id="1216886"/>
    <lineage>
        <taxon>Bacteria</taxon>
        <taxon>Pseudomonadati</taxon>
        <taxon>Pseudomonadota</taxon>
        <taxon>Alphaproteobacteria</taxon>
        <taxon>Acetobacterales</taxon>
        <taxon>Acetobacteraceae</taxon>
        <taxon>Nguyenibacter</taxon>
    </lineage>
</organism>
<dbReference type="InterPro" id="IPR000847">
    <property type="entry name" value="LysR_HTH_N"/>
</dbReference>
<keyword evidence="2" id="KW-0805">Transcription regulation</keyword>
<dbReference type="InterPro" id="IPR005119">
    <property type="entry name" value="LysR_subst-bd"/>
</dbReference>
<dbReference type="InterPro" id="IPR058163">
    <property type="entry name" value="LysR-type_TF_proteobact-type"/>
</dbReference>
<name>A0A7Y7IUU5_9PROT</name>
<evidence type="ECO:0000256" key="1">
    <source>
        <dbReference type="ARBA" id="ARBA00009437"/>
    </source>
</evidence>
<evidence type="ECO:0000313" key="6">
    <source>
        <dbReference type="EMBL" id="NVN10746.1"/>
    </source>
</evidence>
<dbReference type="SUPFAM" id="SSF53850">
    <property type="entry name" value="Periplasmic binding protein-like II"/>
    <property type="match status" value="1"/>
</dbReference>
<feature type="domain" description="HTH lysR-type" evidence="5">
    <location>
        <begin position="3"/>
        <end position="60"/>
    </location>
</feature>